<dbReference type="Gene3D" id="3.30.460.10">
    <property type="entry name" value="Beta Polymerase, domain 2"/>
    <property type="match status" value="1"/>
</dbReference>
<dbReference type="InterPro" id="IPR002934">
    <property type="entry name" value="Polymerase_NTP_transf_dom"/>
</dbReference>
<evidence type="ECO:0000313" key="2">
    <source>
        <dbReference type="EMBL" id="AKP78502.1"/>
    </source>
</evidence>
<feature type="domain" description="Polymerase nucleotidyl transferase" evidence="1">
    <location>
        <begin position="27"/>
        <end position="77"/>
    </location>
</feature>
<dbReference type="EMBL" id="CP010586">
    <property type="protein sequence ID" value="AKP78502.1"/>
    <property type="molecule type" value="Genomic_DNA"/>
</dbReference>
<dbReference type="Pfam" id="PF01909">
    <property type="entry name" value="NTP_transf_2"/>
    <property type="match status" value="1"/>
</dbReference>
<dbReference type="InterPro" id="IPR043519">
    <property type="entry name" value="NT_sf"/>
</dbReference>
<accession>A0A806TJS7</accession>
<proteinExistence type="predicted"/>
<gene>
    <name evidence="2" type="ORF">AS52_03541</name>
</gene>
<dbReference type="AlphaFoldDB" id="A0A806TJS7"/>
<sequence>MKELKRLEPLQAATQFISKYYPNCQGALLAGSVVRGEATHTSDLDLVIFDDSFTSSFRESLIEFGWAIEVFAHNRTSYQVFFKSDCKRARPSLPRMISEGIILVDKGVVQSIKKEAKQLLEKGPEKWSEETIRLKRYFISDALDDLIGSSNTGEALFIANTLAYITHEFVLRTNGHWIGDSKWIVRSLNHYNERFSKEFVEAFEIFYKTGSKDKVIQLVDKVLEPYGGRLFEGFSLGKERLNQ</sequence>
<dbReference type="RefSeq" id="WP_049165738.1">
    <property type="nucleotide sequence ID" value="NZ_CP010586.1"/>
</dbReference>
<organism evidence="2 3">
    <name type="scientific">Priestia megaterium Q3</name>
    <dbReference type="NCBI Taxonomy" id="1452722"/>
    <lineage>
        <taxon>Bacteria</taxon>
        <taxon>Bacillati</taxon>
        <taxon>Bacillota</taxon>
        <taxon>Bacilli</taxon>
        <taxon>Bacillales</taxon>
        <taxon>Bacillaceae</taxon>
        <taxon>Priestia</taxon>
    </lineage>
</organism>
<dbReference type="Proteomes" id="UP000036410">
    <property type="component" value="Chromosome"/>
</dbReference>
<name>A0A806TJS7_PRIMG</name>
<dbReference type="SUPFAM" id="SSF81301">
    <property type="entry name" value="Nucleotidyltransferase"/>
    <property type="match status" value="1"/>
</dbReference>
<evidence type="ECO:0000259" key="1">
    <source>
        <dbReference type="Pfam" id="PF01909"/>
    </source>
</evidence>
<protein>
    <recommendedName>
        <fullName evidence="1">Polymerase nucleotidyl transferase domain-containing protein</fullName>
    </recommendedName>
</protein>
<evidence type="ECO:0000313" key="3">
    <source>
        <dbReference type="Proteomes" id="UP000036410"/>
    </source>
</evidence>
<dbReference type="CDD" id="cd05403">
    <property type="entry name" value="NT_KNTase_like"/>
    <property type="match status" value="1"/>
</dbReference>
<dbReference type="GO" id="GO:0016779">
    <property type="term" value="F:nucleotidyltransferase activity"/>
    <property type="evidence" value="ECO:0007669"/>
    <property type="project" value="InterPro"/>
</dbReference>
<reference evidence="2 3" key="1">
    <citation type="submission" date="2015-01" db="EMBL/GenBank/DDBJ databases">
        <title>Genome sequence of bacillus megaterium Q3.</title>
        <authorList>
            <person name="Wang Y."/>
            <person name="Luo K."/>
            <person name="Bai L."/>
            <person name="Luo F."/>
        </authorList>
    </citation>
    <scope>NUCLEOTIDE SEQUENCE [LARGE SCALE GENOMIC DNA]</scope>
    <source>
        <strain evidence="2 3">Q3</strain>
    </source>
</reference>